<dbReference type="AlphaFoldDB" id="A0A212RJX1"/>
<proteinExistence type="predicted"/>
<keyword evidence="3" id="KW-1185">Reference proteome</keyword>
<feature type="region of interest" description="Disordered" evidence="1">
    <location>
        <begin position="1"/>
        <end position="51"/>
    </location>
</feature>
<protein>
    <submittedName>
        <fullName evidence="2">Uncharacterized protein</fullName>
    </submittedName>
</protein>
<dbReference type="Proteomes" id="UP000197025">
    <property type="component" value="Unassembled WGS sequence"/>
</dbReference>
<reference evidence="3" key="1">
    <citation type="submission" date="2017-06" db="EMBL/GenBank/DDBJ databases">
        <authorList>
            <person name="Varghese N."/>
            <person name="Submissions S."/>
        </authorList>
    </citation>
    <scope>NUCLEOTIDE SEQUENCE [LARGE SCALE GENOMIC DNA]</scope>
    <source>
        <strain evidence="3">JAD2</strain>
    </source>
</reference>
<feature type="non-terminal residue" evidence="2">
    <location>
        <position position="1"/>
    </location>
</feature>
<sequence>PGLSRGNRPPLRRTRRSPAPHRGIPGHSSRRDRPPLRRTQRRGPRPGPSPA</sequence>
<name>A0A212RJX1_9CHLR</name>
<feature type="non-terminal residue" evidence="2">
    <location>
        <position position="51"/>
    </location>
</feature>
<feature type="compositionally biased region" description="Basic residues" evidence="1">
    <location>
        <begin position="10"/>
        <end position="19"/>
    </location>
</feature>
<evidence type="ECO:0000313" key="2">
    <source>
        <dbReference type="EMBL" id="SNB72738.1"/>
    </source>
</evidence>
<evidence type="ECO:0000313" key="3">
    <source>
        <dbReference type="Proteomes" id="UP000197025"/>
    </source>
</evidence>
<organism evidence="2 3">
    <name type="scientific">Thermoflexus hugenholtzii JAD2</name>
    <dbReference type="NCBI Taxonomy" id="877466"/>
    <lineage>
        <taxon>Bacteria</taxon>
        <taxon>Bacillati</taxon>
        <taxon>Chloroflexota</taxon>
        <taxon>Thermoflexia</taxon>
        <taxon>Thermoflexales</taxon>
        <taxon>Thermoflexaceae</taxon>
        <taxon>Thermoflexus</taxon>
    </lineage>
</organism>
<dbReference type="EMBL" id="FYEK01000065">
    <property type="protein sequence ID" value="SNB72738.1"/>
    <property type="molecule type" value="Genomic_DNA"/>
</dbReference>
<accession>A0A212RJX1</accession>
<gene>
    <name evidence="2" type="ORF">SAMN02746019_00017200</name>
</gene>
<dbReference type="InParanoid" id="A0A212RJX1"/>
<evidence type="ECO:0000256" key="1">
    <source>
        <dbReference type="SAM" id="MobiDB-lite"/>
    </source>
</evidence>